<feature type="domain" description="CoA-binding" evidence="8">
    <location>
        <begin position="80"/>
        <end position="181"/>
    </location>
</feature>
<sequence>MGDKRQISMAVVRRLPKYHRYLLELIRNDVDRISSKELSDRIGFTASQIRQDLNNFGDFGQQGYGYNVKDLYNEISNILGLHANYNMVIAGAGNLGQAIAGYSNFEKEGFRVKALFDINPKLIGLSIRDIEIFDIDNLRNYLHDNKVDIGIICTPRVQAQKVADVMVKNGITAIWNFAPTDLDVPRGVIVENVHLLDSLLTLTYRVNEPKLLDYINKDPEEIVEEE</sequence>
<evidence type="ECO:0000256" key="6">
    <source>
        <dbReference type="ARBA" id="ARBA00023163"/>
    </source>
</evidence>
<dbReference type="PANTHER" id="PTHR35786">
    <property type="entry name" value="REDOX-SENSING TRANSCRIPTIONAL REPRESSOR REX"/>
    <property type="match status" value="1"/>
</dbReference>
<evidence type="ECO:0000313" key="9">
    <source>
        <dbReference type="EMBL" id="KPU43643.1"/>
    </source>
</evidence>
<dbReference type="Gene3D" id="3.40.50.720">
    <property type="entry name" value="NAD(P)-binding Rossmann-like Domain"/>
    <property type="match status" value="1"/>
</dbReference>
<dbReference type="InterPro" id="IPR036388">
    <property type="entry name" value="WH-like_DNA-bd_sf"/>
</dbReference>
<dbReference type="NCBIfam" id="NF003989">
    <property type="entry name" value="PRK05472.1-3"/>
    <property type="match status" value="1"/>
</dbReference>
<keyword evidence="5 7" id="KW-0238">DNA-binding</keyword>
<comment type="subcellular location">
    <subcellularLocation>
        <location evidence="7">Cytoplasm</location>
    </subcellularLocation>
</comment>
<proteinExistence type="inferred from homology"/>
<dbReference type="GO" id="GO:0045892">
    <property type="term" value="P:negative regulation of DNA-templated transcription"/>
    <property type="evidence" value="ECO:0007669"/>
    <property type="project" value="InterPro"/>
</dbReference>
<dbReference type="Pfam" id="PF06971">
    <property type="entry name" value="Put_DNA-bind_N"/>
    <property type="match status" value="1"/>
</dbReference>
<feature type="binding site" evidence="7">
    <location>
        <begin position="91"/>
        <end position="96"/>
    </location>
    <ligand>
        <name>NAD(+)</name>
        <dbReference type="ChEBI" id="CHEBI:57540"/>
    </ligand>
</feature>
<dbReference type="Gene3D" id="1.10.10.10">
    <property type="entry name" value="Winged helix-like DNA-binding domain superfamily/Winged helix DNA-binding domain"/>
    <property type="match status" value="1"/>
</dbReference>
<dbReference type="InterPro" id="IPR022876">
    <property type="entry name" value="Tscrpt_rep_Rex"/>
</dbReference>
<dbReference type="PANTHER" id="PTHR35786:SF1">
    <property type="entry name" value="REDOX-SENSING TRANSCRIPTIONAL REPRESSOR REX 1"/>
    <property type="match status" value="1"/>
</dbReference>
<dbReference type="InterPro" id="IPR058236">
    <property type="entry name" value="Rex_actinobacterial-type"/>
</dbReference>
<keyword evidence="10" id="KW-1185">Reference proteome</keyword>
<name>A0A0P8WYY0_9CLOT</name>
<evidence type="ECO:0000313" key="10">
    <source>
        <dbReference type="Proteomes" id="UP000050326"/>
    </source>
</evidence>
<dbReference type="EMBL" id="LKET01000039">
    <property type="protein sequence ID" value="KPU43643.1"/>
    <property type="molecule type" value="Genomic_DNA"/>
</dbReference>
<protein>
    <recommendedName>
        <fullName evidence="7">Redox-sensing transcriptional repressor Rex</fullName>
    </recommendedName>
</protein>
<dbReference type="NCBIfam" id="NF003995">
    <property type="entry name" value="PRK05472.2-4"/>
    <property type="match status" value="1"/>
</dbReference>
<comment type="subunit">
    <text evidence="7">Homodimer.</text>
</comment>
<evidence type="ECO:0000256" key="7">
    <source>
        <dbReference type="HAMAP-Rule" id="MF_01131"/>
    </source>
</evidence>
<keyword evidence="4 7" id="KW-0520">NAD</keyword>
<keyword evidence="2 7" id="KW-0678">Repressor</keyword>
<dbReference type="GO" id="GO:0003700">
    <property type="term" value="F:DNA-binding transcription factor activity"/>
    <property type="evidence" value="ECO:0007669"/>
    <property type="project" value="UniProtKB-UniRule"/>
</dbReference>
<keyword evidence="1 7" id="KW-0963">Cytoplasm</keyword>
<comment type="similarity">
    <text evidence="7">Belongs to the transcriptional regulatory Rex family.</text>
</comment>
<dbReference type="NCBIfam" id="NF003996">
    <property type="entry name" value="PRK05472.2-5"/>
    <property type="match status" value="1"/>
</dbReference>
<reference evidence="9 10" key="1">
    <citation type="submission" date="2015-09" db="EMBL/GenBank/DDBJ databases">
        <title>Genome sequence of Oxobacter pfennigii DSM 3222.</title>
        <authorList>
            <person name="Poehlein A."/>
            <person name="Bengelsdorf F.R."/>
            <person name="Schiel-Bengelsdorf B."/>
            <person name="Duerre P."/>
            <person name="Daniel R."/>
        </authorList>
    </citation>
    <scope>NUCLEOTIDE SEQUENCE [LARGE SCALE GENOMIC DNA]</scope>
    <source>
        <strain evidence="9 10">DSM 3222</strain>
    </source>
</reference>
<evidence type="ECO:0000256" key="1">
    <source>
        <dbReference type="ARBA" id="ARBA00022490"/>
    </source>
</evidence>
<accession>A0A0P8WYY0</accession>
<keyword evidence="6 7" id="KW-0804">Transcription</keyword>
<evidence type="ECO:0000256" key="2">
    <source>
        <dbReference type="ARBA" id="ARBA00022491"/>
    </source>
</evidence>
<dbReference type="OrthoDB" id="9784760at2"/>
<evidence type="ECO:0000256" key="5">
    <source>
        <dbReference type="ARBA" id="ARBA00023125"/>
    </source>
</evidence>
<dbReference type="NCBIfam" id="NF003990">
    <property type="entry name" value="PRK05472.1-4"/>
    <property type="match status" value="1"/>
</dbReference>
<dbReference type="InterPro" id="IPR036291">
    <property type="entry name" value="NAD(P)-bd_dom_sf"/>
</dbReference>
<comment type="function">
    <text evidence="7">Modulates transcription in response to changes in cellular NADH/NAD(+) redox state.</text>
</comment>
<dbReference type="GO" id="GO:0051775">
    <property type="term" value="P:response to redox state"/>
    <property type="evidence" value="ECO:0007669"/>
    <property type="project" value="InterPro"/>
</dbReference>
<dbReference type="RefSeq" id="WP_152967779.1">
    <property type="nucleotide sequence ID" value="NZ_LKET01000039.1"/>
</dbReference>
<dbReference type="PATRIC" id="fig|36849.3.peg.3269"/>
<dbReference type="InterPro" id="IPR036390">
    <property type="entry name" value="WH_DNA-bd_sf"/>
</dbReference>
<dbReference type="SMART" id="SM00881">
    <property type="entry name" value="CoA_binding"/>
    <property type="match status" value="1"/>
</dbReference>
<dbReference type="HAMAP" id="MF_01131">
    <property type="entry name" value="Rex"/>
    <property type="match status" value="1"/>
</dbReference>
<dbReference type="SUPFAM" id="SSF51735">
    <property type="entry name" value="NAD(P)-binding Rossmann-fold domains"/>
    <property type="match status" value="1"/>
</dbReference>
<evidence type="ECO:0000259" key="8">
    <source>
        <dbReference type="SMART" id="SM00881"/>
    </source>
</evidence>
<dbReference type="InterPro" id="IPR003781">
    <property type="entry name" value="CoA-bd"/>
</dbReference>
<dbReference type="InterPro" id="IPR009718">
    <property type="entry name" value="Rex_DNA-bd_C_dom"/>
</dbReference>
<evidence type="ECO:0000256" key="3">
    <source>
        <dbReference type="ARBA" id="ARBA00023015"/>
    </source>
</evidence>
<evidence type="ECO:0000256" key="4">
    <source>
        <dbReference type="ARBA" id="ARBA00023027"/>
    </source>
</evidence>
<dbReference type="AlphaFoldDB" id="A0A0P8WYY0"/>
<gene>
    <name evidence="9" type="primary">rex_2</name>
    <name evidence="7" type="synonym">rex</name>
    <name evidence="9" type="ORF">OXPF_30850</name>
</gene>
<dbReference type="GO" id="GO:0003677">
    <property type="term" value="F:DNA binding"/>
    <property type="evidence" value="ECO:0007669"/>
    <property type="project" value="UniProtKB-UniRule"/>
</dbReference>
<dbReference type="Proteomes" id="UP000050326">
    <property type="component" value="Unassembled WGS sequence"/>
</dbReference>
<keyword evidence="3 7" id="KW-0805">Transcription regulation</keyword>
<dbReference type="SUPFAM" id="SSF46785">
    <property type="entry name" value="Winged helix' DNA-binding domain"/>
    <property type="match status" value="1"/>
</dbReference>
<dbReference type="NCBIfam" id="NF003994">
    <property type="entry name" value="PRK05472.2-3"/>
    <property type="match status" value="1"/>
</dbReference>
<dbReference type="STRING" id="36849.OXPF_30850"/>
<dbReference type="NCBIfam" id="NF003993">
    <property type="entry name" value="PRK05472.2-2"/>
    <property type="match status" value="1"/>
</dbReference>
<dbReference type="GO" id="GO:0005737">
    <property type="term" value="C:cytoplasm"/>
    <property type="evidence" value="ECO:0007669"/>
    <property type="project" value="UniProtKB-SubCell"/>
</dbReference>
<feature type="DNA-binding region" description="H-T-H motif" evidence="7">
    <location>
        <begin position="17"/>
        <end position="56"/>
    </location>
</feature>
<organism evidence="9 10">
    <name type="scientific">Oxobacter pfennigii</name>
    <dbReference type="NCBI Taxonomy" id="36849"/>
    <lineage>
        <taxon>Bacteria</taxon>
        <taxon>Bacillati</taxon>
        <taxon>Bacillota</taxon>
        <taxon>Clostridia</taxon>
        <taxon>Eubacteriales</taxon>
        <taxon>Clostridiaceae</taxon>
        <taxon>Oxobacter</taxon>
    </lineage>
</organism>
<comment type="caution">
    <text evidence="9">The sequence shown here is derived from an EMBL/GenBank/DDBJ whole genome shotgun (WGS) entry which is preliminary data.</text>
</comment>
<dbReference type="Pfam" id="PF02629">
    <property type="entry name" value="CoA_binding"/>
    <property type="match status" value="1"/>
</dbReference>